<gene>
    <name evidence="2" type="ORF">AT15_06065</name>
</gene>
<dbReference type="PATRIC" id="fig|1453497.3.peg.1210"/>
<dbReference type="Proteomes" id="UP000077339">
    <property type="component" value="Unassembled WGS sequence"/>
</dbReference>
<comment type="caution">
    <text evidence="2">The sequence shown here is derived from an EMBL/GenBank/DDBJ whole genome shotgun (WGS) entry which is preliminary data.</text>
</comment>
<evidence type="ECO:0000256" key="1">
    <source>
        <dbReference type="SAM" id="Phobius"/>
    </source>
</evidence>
<keyword evidence="1" id="KW-0472">Membrane</keyword>
<dbReference type="AlphaFoldDB" id="A0A176K3P1"/>
<protein>
    <recommendedName>
        <fullName evidence="4">DUF5671 domain-containing protein</fullName>
    </recommendedName>
</protein>
<sequence length="97" mass="11314">MNVPIKKIYAYSISMITLIMLITALWSFASAVVDFIYPVDYSSRIAVEENLEPPINEELTKTDYVKRESLKNIFKSLLRIAIILPFYIFHWKLARNA</sequence>
<evidence type="ECO:0000313" key="2">
    <source>
        <dbReference type="EMBL" id="OAA31636.1"/>
    </source>
</evidence>
<name>A0A176K3P1_9BACT</name>
<evidence type="ECO:0008006" key="4">
    <source>
        <dbReference type="Google" id="ProtNLM"/>
    </source>
</evidence>
<feature type="transmembrane region" description="Helical" evidence="1">
    <location>
        <begin position="76"/>
        <end position="94"/>
    </location>
</feature>
<dbReference type="EMBL" id="JFHK01000003">
    <property type="protein sequence ID" value="OAA31636.1"/>
    <property type="molecule type" value="Genomic_DNA"/>
</dbReference>
<proteinExistence type="predicted"/>
<feature type="transmembrane region" description="Helical" evidence="1">
    <location>
        <begin position="12"/>
        <end position="37"/>
    </location>
</feature>
<keyword evidence="1" id="KW-1133">Transmembrane helix</keyword>
<organism evidence="2 3">
    <name type="scientific">Kosmotoga arenicorallina S304</name>
    <dbReference type="NCBI Taxonomy" id="1453497"/>
    <lineage>
        <taxon>Bacteria</taxon>
        <taxon>Thermotogati</taxon>
        <taxon>Thermotogota</taxon>
        <taxon>Thermotogae</taxon>
        <taxon>Kosmotogales</taxon>
        <taxon>Kosmotogaceae</taxon>
        <taxon>Kosmotoga</taxon>
    </lineage>
</organism>
<dbReference type="RefSeq" id="WP_068345989.1">
    <property type="nucleotide sequence ID" value="NZ_JFHK01000003.1"/>
</dbReference>
<dbReference type="STRING" id="1453497.AT15_06065"/>
<evidence type="ECO:0000313" key="3">
    <source>
        <dbReference type="Proteomes" id="UP000077339"/>
    </source>
</evidence>
<keyword evidence="3" id="KW-1185">Reference proteome</keyword>
<keyword evidence="1" id="KW-0812">Transmembrane</keyword>
<dbReference type="OrthoDB" id="9869551at2"/>
<reference evidence="2 3" key="1">
    <citation type="submission" date="2014-02" db="EMBL/GenBank/DDBJ databases">
        <title>Kosmotoga genome sequencing.</title>
        <authorList>
            <person name="Pollo S.M."/>
            <person name="Charchuk R."/>
            <person name="Nesbo C.L."/>
        </authorList>
    </citation>
    <scope>NUCLEOTIDE SEQUENCE [LARGE SCALE GENOMIC DNA]</scope>
    <source>
        <strain evidence="2 3">S304</strain>
    </source>
</reference>
<accession>A0A176K3P1</accession>